<dbReference type="InterPro" id="IPR014001">
    <property type="entry name" value="Helicase_ATP-bd"/>
</dbReference>
<dbReference type="AlphaFoldDB" id="A0A255EC66"/>
<evidence type="ECO:0000259" key="2">
    <source>
        <dbReference type="PROSITE" id="PS51192"/>
    </source>
</evidence>
<sequence>MTDPDPGWGLPPNWRWRPYQQAALDRLSEHLNGDPGLLVLPAGAGKTAVALEMVRRRGVPAVVFVPTTAIQQQWIAAWQRLTPPPELAASSDRSLPTGLTVLTYQALASFADGDGDVMVDRLAPGAQELLTEMGRRPRLTVVLDECHHLLHTWGDLLTEVLERLPQAWVLGVTATPPERFSVDEQHLAADLFGAVDYAVSAPALVRQGYLSPYAELAWFTTPTPTETAWIRRQGERLAELLLHVADPERSSTALFSWLDLRFVTPRATGAPVDWEQVVRDRPELSDAVLRLHRAGHCGLPDGAVLRERHRRTPTLADWAEVIEDWSAGVLIDSDDPRDEEMIATLRRVLPGVGLQWTRAGIRRGRSPVDRVVARSAAKGTAAASILRHEYANRAGDLRAVVVCDFEQAATLPADLADVLAPEAGSALGVLTAVSEAAAADDLVAELGVILVSGSRVAGNQAVVQDLQQWIARTDPELAARLELRPYPGPGQAVGLTQLVGPWSSRDWVGWATDWLSAGAGRVLVGTRGLLGEGWDAPRLNCVVDLTTATTVTAVTQLRGRGLRLDPQDPDKVATTWSVVAISEDHPLGDRDHQRLVRKHEGYYAPDPEGAIVDQVAHLDDALSPEAPPVVADLPALNARALGRSQNLAAIRAAWQVGAPVRDQVVPQLWVASASVRTRSEPPASPDDLLPELVLREDGLAWRGSSPLEPVRTAAVGGAAVLLAAVLMTVVPALGAAVLTAVLLAGGGWLWRATEFGRRALEDAEPTLMQYGAAVADGLRSAGLSPVGAEGVRIVVDSRAVHRCELDAGTHSAGIEAAQQFVRALEEVLAPIGQPRYLVRRDRPQSDRRAGWLLAWGRTPPGESVWHAVPSDLGGSRAGADAFARTWHHWVGGSDRAHYLGASGRPELLTAHRGADPTGAELVHRRTWS</sequence>
<evidence type="ECO:0000313" key="3">
    <source>
        <dbReference type="EMBL" id="OYN89158.1"/>
    </source>
</evidence>
<keyword evidence="1" id="KW-0472">Membrane</keyword>
<proteinExistence type="predicted"/>
<feature type="domain" description="Helicase ATP-binding" evidence="2">
    <location>
        <begin position="27"/>
        <end position="194"/>
    </location>
</feature>
<dbReference type="GO" id="GO:0003677">
    <property type="term" value="F:DNA binding"/>
    <property type="evidence" value="ECO:0007669"/>
    <property type="project" value="InterPro"/>
</dbReference>
<dbReference type="InterPro" id="IPR027417">
    <property type="entry name" value="P-loop_NTPase"/>
</dbReference>
<dbReference type="Gene3D" id="3.40.50.300">
    <property type="entry name" value="P-loop containing nucleotide triphosphate hydrolases"/>
    <property type="match status" value="2"/>
</dbReference>
<keyword evidence="3" id="KW-0347">Helicase</keyword>
<dbReference type="PANTHER" id="PTHR47396">
    <property type="entry name" value="TYPE I RESTRICTION ENZYME ECOKI R PROTEIN"/>
    <property type="match status" value="1"/>
</dbReference>
<comment type="caution">
    <text evidence="3">The sequence shown here is derived from an EMBL/GenBank/DDBJ whole genome shotgun (WGS) entry which is preliminary data.</text>
</comment>
<dbReference type="PANTHER" id="PTHR47396:SF1">
    <property type="entry name" value="ATP-DEPENDENT HELICASE IRC3-RELATED"/>
    <property type="match status" value="1"/>
</dbReference>
<dbReference type="InterPro" id="IPR050742">
    <property type="entry name" value="Helicase_Restrict-Modif_Enz"/>
</dbReference>
<dbReference type="SMART" id="SM00487">
    <property type="entry name" value="DEXDc"/>
    <property type="match status" value="1"/>
</dbReference>
<keyword evidence="1" id="KW-0812">Transmembrane</keyword>
<dbReference type="GO" id="GO:0005524">
    <property type="term" value="F:ATP binding"/>
    <property type="evidence" value="ECO:0007669"/>
    <property type="project" value="InterPro"/>
</dbReference>
<gene>
    <name evidence="3" type="ORF">CGZ91_12965</name>
</gene>
<dbReference type="Proteomes" id="UP000216300">
    <property type="component" value="Unassembled WGS sequence"/>
</dbReference>
<dbReference type="GO" id="GO:0004386">
    <property type="term" value="F:helicase activity"/>
    <property type="evidence" value="ECO:0007669"/>
    <property type="project" value="UniProtKB-KW"/>
</dbReference>
<keyword evidence="3" id="KW-0067">ATP-binding</keyword>
<keyword evidence="4" id="KW-1185">Reference proteome</keyword>
<dbReference type="CDD" id="cd18785">
    <property type="entry name" value="SF2_C"/>
    <property type="match status" value="1"/>
</dbReference>
<feature type="transmembrane region" description="Helical" evidence="1">
    <location>
        <begin position="717"/>
        <end position="750"/>
    </location>
</feature>
<keyword evidence="3" id="KW-0547">Nucleotide-binding</keyword>
<keyword evidence="3" id="KW-0378">Hydrolase</keyword>
<dbReference type="OrthoDB" id="9758243at2"/>
<dbReference type="Pfam" id="PF04851">
    <property type="entry name" value="ResIII"/>
    <property type="match status" value="1"/>
</dbReference>
<dbReference type="RefSeq" id="WP_094455760.1">
    <property type="nucleotide sequence ID" value="NZ_NMVJ01000010.1"/>
</dbReference>
<dbReference type="GO" id="GO:0005829">
    <property type="term" value="C:cytosol"/>
    <property type="evidence" value="ECO:0007669"/>
    <property type="project" value="TreeGrafter"/>
</dbReference>
<reference evidence="3 4" key="1">
    <citation type="submission" date="2017-07" db="EMBL/GenBank/DDBJ databases">
        <title>Draft whole genome sequences of clinical Proprionibacteriaceae strains.</title>
        <authorList>
            <person name="Bernier A.-M."/>
            <person name="Bernard K."/>
            <person name="Domingo M.-C."/>
        </authorList>
    </citation>
    <scope>NUCLEOTIDE SEQUENCE [LARGE SCALE GENOMIC DNA]</scope>
    <source>
        <strain evidence="3 4">NML 150081</strain>
    </source>
</reference>
<dbReference type="SUPFAM" id="SSF52540">
    <property type="entry name" value="P-loop containing nucleoside triphosphate hydrolases"/>
    <property type="match status" value="2"/>
</dbReference>
<dbReference type="EMBL" id="NMVJ01000010">
    <property type="protein sequence ID" value="OYN89158.1"/>
    <property type="molecule type" value="Genomic_DNA"/>
</dbReference>
<dbReference type="InterPro" id="IPR006935">
    <property type="entry name" value="Helicase/UvrB_N"/>
</dbReference>
<dbReference type="PROSITE" id="PS51192">
    <property type="entry name" value="HELICASE_ATP_BIND_1"/>
    <property type="match status" value="1"/>
</dbReference>
<protein>
    <submittedName>
        <fullName evidence="3">DEAD/DEAH box helicase</fullName>
    </submittedName>
</protein>
<evidence type="ECO:0000256" key="1">
    <source>
        <dbReference type="SAM" id="Phobius"/>
    </source>
</evidence>
<evidence type="ECO:0000313" key="4">
    <source>
        <dbReference type="Proteomes" id="UP000216300"/>
    </source>
</evidence>
<accession>A0A255EC66</accession>
<dbReference type="GO" id="GO:0016787">
    <property type="term" value="F:hydrolase activity"/>
    <property type="evidence" value="ECO:0007669"/>
    <property type="project" value="InterPro"/>
</dbReference>
<organism evidence="3 4">
    <name type="scientific">Parenemella sanctibonifatiensis</name>
    <dbReference type="NCBI Taxonomy" id="2016505"/>
    <lineage>
        <taxon>Bacteria</taxon>
        <taxon>Bacillati</taxon>
        <taxon>Actinomycetota</taxon>
        <taxon>Actinomycetes</taxon>
        <taxon>Propionibacteriales</taxon>
        <taxon>Propionibacteriaceae</taxon>
        <taxon>Parenemella</taxon>
    </lineage>
</organism>
<keyword evidence="1" id="KW-1133">Transmembrane helix</keyword>
<name>A0A255EC66_9ACTN</name>